<proteinExistence type="inferred from homology"/>
<dbReference type="PANTHER" id="PTHR31088">
    <property type="entry name" value="MEMBRANE-ASSOCIATED PROTEIN VIPP1, CHLOROPLASTIC"/>
    <property type="match status" value="1"/>
</dbReference>
<gene>
    <name evidence="3" type="ordered locus">Dalk_3597</name>
</gene>
<protein>
    <submittedName>
        <fullName evidence="3">Phage shock protein A, PspA</fullName>
    </submittedName>
</protein>
<dbReference type="EMBL" id="CP001322">
    <property type="protein sequence ID" value="ACL05285.1"/>
    <property type="molecule type" value="Genomic_DNA"/>
</dbReference>
<comment type="similarity">
    <text evidence="1">Belongs to the PspA/Vipp/IM30 family.</text>
</comment>
<evidence type="ECO:0000256" key="1">
    <source>
        <dbReference type="ARBA" id="ARBA00043985"/>
    </source>
</evidence>
<dbReference type="Proteomes" id="UP000000739">
    <property type="component" value="Chromosome"/>
</dbReference>
<dbReference type="HOGENOM" id="CLU_056466_3_3_7"/>
<feature type="coiled-coil region" evidence="2">
    <location>
        <begin position="34"/>
        <end position="75"/>
    </location>
</feature>
<keyword evidence="4" id="KW-1185">Reference proteome</keyword>
<sequence>MAGFFGKVSVMLKGKTDRAVDKMMSPEDQIRLFVEETNKQISTLQKAVAAAMADEKRLKMQLDDLIAKADSWEKKAMLALENDDEFLAKEALLKKEEFTDSAREVLKDWETQRDATVKLKQSLGKAKKQVEDSKRKYNLLAAQYKAAEAKKSVADRMGSTDASSPLAAMEALNEKVLAMEADAEAAVELMGDPSSDALEAKFAAMERDKKGDDALAALKAKMGR</sequence>
<name>B8FGQ5_DESAL</name>
<keyword evidence="2" id="KW-0175">Coiled coil</keyword>
<dbReference type="Pfam" id="PF04012">
    <property type="entry name" value="PspA_IM30"/>
    <property type="match status" value="1"/>
</dbReference>
<reference evidence="3 4" key="1">
    <citation type="journal article" date="2012" name="Environ. Microbiol.">
        <title>The genome sequence of Desulfatibacillum alkenivorans AK-01: a blueprint for anaerobic alkane oxidation.</title>
        <authorList>
            <person name="Callaghan A.V."/>
            <person name="Morris B.E."/>
            <person name="Pereira I.A."/>
            <person name="McInerney M.J."/>
            <person name="Austin R.N."/>
            <person name="Groves J.T."/>
            <person name="Kukor J.J."/>
            <person name="Suflita J.M."/>
            <person name="Young L.Y."/>
            <person name="Zylstra G.J."/>
            <person name="Wawrik B."/>
        </authorList>
    </citation>
    <scope>NUCLEOTIDE SEQUENCE [LARGE SCALE GENOMIC DNA]</scope>
    <source>
        <strain evidence="3 4">AK-01</strain>
    </source>
</reference>
<dbReference type="KEGG" id="dal:Dalk_3597"/>
<evidence type="ECO:0000313" key="3">
    <source>
        <dbReference type="EMBL" id="ACL05285.1"/>
    </source>
</evidence>
<dbReference type="AlphaFoldDB" id="B8FGQ5"/>
<accession>B8FGQ5</accession>
<feature type="coiled-coil region" evidence="2">
    <location>
        <begin position="123"/>
        <end position="189"/>
    </location>
</feature>
<evidence type="ECO:0000313" key="4">
    <source>
        <dbReference type="Proteomes" id="UP000000739"/>
    </source>
</evidence>
<dbReference type="RefSeq" id="WP_015948342.1">
    <property type="nucleotide sequence ID" value="NC_011768.1"/>
</dbReference>
<dbReference type="eggNOG" id="COG1842">
    <property type="taxonomic scope" value="Bacteria"/>
</dbReference>
<dbReference type="InterPro" id="IPR007157">
    <property type="entry name" value="PspA_VIPP1"/>
</dbReference>
<organism evidence="3 4">
    <name type="scientific">Desulfatibacillum aliphaticivorans</name>
    <dbReference type="NCBI Taxonomy" id="218208"/>
    <lineage>
        <taxon>Bacteria</taxon>
        <taxon>Pseudomonadati</taxon>
        <taxon>Thermodesulfobacteriota</taxon>
        <taxon>Desulfobacteria</taxon>
        <taxon>Desulfobacterales</taxon>
        <taxon>Desulfatibacillaceae</taxon>
        <taxon>Desulfatibacillum</taxon>
    </lineage>
</organism>
<evidence type="ECO:0000256" key="2">
    <source>
        <dbReference type="SAM" id="Coils"/>
    </source>
</evidence>
<dbReference type="PANTHER" id="PTHR31088:SF6">
    <property type="entry name" value="PHAGE SHOCK PROTEIN A"/>
    <property type="match status" value="1"/>
</dbReference>